<proteinExistence type="predicted"/>
<name>A0A0M2EZR9_9GAMM</name>
<gene>
    <name evidence="1" type="ORF">KU74_14165</name>
</gene>
<dbReference type="Proteomes" id="UP000029435">
    <property type="component" value="Unassembled WGS sequence"/>
</dbReference>
<dbReference type="EMBL" id="JQOD01000003">
    <property type="protein sequence ID" value="KGA33045.1"/>
    <property type="molecule type" value="Genomic_DNA"/>
</dbReference>
<accession>A0A0M2EZR9</accession>
<evidence type="ECO:0000313" key="1">
    <source>
        <dbReference type="EMBL" id="KGA33045.1"/>
    </source>
</evidence>
<protein>
    <submittedName>
        <fullName evidence="1">Uncharacterized protein</fullName>
    </submittedName>
</protein>
<evidence type="ECO:0000313" key="2">
    <source>
        <dbReference type="Proteomes" id="UP000029435"/>
    </source>
</evidence>
<sequence>MNKPEEYEKRVTIAAKVADFTLKREKSSRRHDLRQFLPRIFPYAVHHKILKIRYIFNYIPILRVVDWAFSQ</sequence>
<reference evidence="1 2" key="1">
    <citation type="submission" date="2014-08" db="EMBL/GenBank/DDBJ databases">
        <title>Genome sequences of NCPPB Pectobacterium isolates.</title>
        <authorList>
            <person name="Glover R.H."/>
            <person name="Sapp M."/>
            <person name="Elphinstone J."/>
        </authorList>
    </citation>
    <scope>NUCLEOTIDE SEQUENCE [LARGE SCALE GENOMIC DNA]</scope>
    <source>
        <strain evidence="1 2">LMG 21372</strain>
    </source>
</reference>
<dbReference type="AlphaFoldDB" id="A0A0M2EZR9"/>
<comment type="caution">
    <text evidence="1">The sequence shown here is derived from an EMBL/GenBank/DDBJ whole genome shotgun (WGS) entry which is preliminary data.</text>
</comment>
<organism evidence="1 2">
    <name type="scientific">Pectobacterium brasiliense</name>
    <dbReference type="NCBI Taxonomy" id="180957"/>
    <lineage>
        <taxon>Bacteria</taxon>
        <taxon>Pseudomonadati</taxon>
        <taxon>Pseudomonadota</taxon>
        <taxon>Gammaproteobacteria</taxon>
        <taxon>Enterobacterales</taxon>
        <taxon>Pectobacteriaceae</taxon>
        <taxon>Pectobacterium</taxon>
    </lineage>
</organism>